<evidence type="ECO:0000256" key="1">
    <source>
        <dbReference type="SAM" id="MobiDB-lite"/>
    </source>
</evidence>
<keyword evidence="3" id="KW-1185">Reference proteome</keyword>
<comment type="caution">
    <text evidence="2">The sequence shown here is derived from an EMBL/GenBank/DDBJ whole genome shotgun (WGS) entry which is preliminary data.</text>
</comment>
<evidence type="ECO:0000313" key="2">
    <source>
        <dbReference type="EMBL" id="KAF0919161.1"/>
    </source>
</evidence>
<dbReference type="EMBL" id="SPHZ02000005">
    <property type="protein sequence ID" value="KAF0919161.1"/>
    <property type="molecule type" value="Genomic_DNA"/>
</dbReference>
<accession>A0A6G1E3A8</accession>
<protein>
    <submittedName>
        <fullName evidence="2">Uncharacterized protein</fullName>
    </submittedName>
</protein>
<evidence type="ECO:0000313" key="3">
    <source>
        <dbReference type="Proteomes" id="UP000479710"/>
    </source>
</evidence>
<feature type="region of interest" description="Disordered" evidence="1">
    <location>
        <begin position="48"/>
        <end position="70"/>
    </location>
</feature>
<sequence length="89" mass="9497">MGNPNQPHNVVLVHVLHAVTRDELIVTREFSVSEACIGGGVPVGVGGGSRLAAPRPDGHSCCGGEGRGTEQQRRRFLTQGAWRRWVPAS</sequence>
<reference evidence="2 3" key="1">
    <citation type="submission" date="2019-11" db="EMBL/GenBank/DDBJ databases">
        <title>Whole genome sequence of Oryza granulata.</title>
        <authorList>
            <person name="Li W."/>
        </authorList>
    </citation>
    <scope>NUCLEOTIDE SEQUENCE [LARGE SCALE GENOMIC DNA]</scope>
    <source>
        <strain evidence="3">cv. Menghai</strain>
        <tissue evidence="2">Leaf</tissue>
    </source>
</reference>
<proteinExistence type="predicted"/>
<gene>
    <name evidence="2" type="ORF">E2562_028459</name>
</gene>
<dbReference type="Proteomes" id="UP000479710">
    <property type="component" value="Unassembled WGS sequence"/>
</dbReference>
<organism evidence="2 3">
    <name type="scientific">Oryza meyeriana var. granulata</name>
    <dbReference type="NCBI Taxonomy" id="110450"/>
    <lineage>
        <taxon>Eukaryota</taxon>
        <taxon>Viridiplantae</taxon>
        <taxon>Streptophyta</taxon>
        <taxon>Embryophyta</taxon>
        <taxon>Tracheophyta</taxon>
        <taxon>Spermatophyta</taxon>
        <taxon>Magnoliopsida</taxon>
        <taxon>Liliopsida</taxon>
        <taxon>Poales</taxon>
        <taxon>Poaceae</taxon>
        <taxon>BOP clade</taxon>
        <taxon>Oryzoideae</taxon>
        <taxon>Oryzeae</taxon>
        <taxon>Oryzinae</taxon>
        <taxon>Oryza</taxon>
        <taxon>Oryza meyeriana</taxon>
    </lineage>
</organism>
<name>A0A6G1E3A8_9ORYZ</name>
<dbReference type="AlphaFoldDB" id="A0A6G1E3A8"/>